<keyword evidence="5" id="KW-1185">Reference proteome</keyword>
<keyword evidence="2" id="KW-1133">Transmembrane helix</keyword>
<feature type="domain" description="Nematode cuticle collagen N-terminal" evidence="3">
    <location>
        <begin position="12"/>
        <end position="64"/>
    </location>
</feature>
<dbReference type="Proteomes" id="UP000270094">
    <property type="component" value="Unassembled WGS sequence"/>
</dbReference>
<dbReference type="GO" id="GO:0042302">
    <property type="term" value="F:structural constituent of cuticle"/>
    <property type="evidence" value="ECO:0007669"/>
    <property type="project" value="InterPro"/>
</dbReference>
<dbReference type="OrthoDB" id="5871495at2759"/>
<evidence type="ECO:0000259" key="3">
    <source>
        <dbReference type="SMART" id="SM01088"/>
    </source>
</evidence>
<dbReference type="AlphaFoldDB" id="A0A3P7LDV7"/>
<gene>
    <name evidence="4" type="ORF">SVUK_LOCUS12356</name>
</gene>
<keyword evidence="1" id="KW-0677">Repeat</keyword>
<dbReference type="SMART" id="SM01088">
    <property type="entry name" value="Col_cuticle_N"/>
    <property type="match status" value="1"/>
</dbReference>
<dbReference type="PROSITE" id="PS51257">
    <property type="entry name" value="PROKAR_LIPOPROTEIN"/>
    <property type="match status" value="1"/>
</dbReference>
<sequence length="150" mass="15394">MELLRMFQKVLRSAFSAVTVSTVTILGCIILIPLAYQNVQKLHSNLLNEAHFCKSRNRDLWGEVVTVSLGKGQVETAERIKRQSQDLPSGRWLFGHFITTNPSRERRQGKYQDGAGGGGVGGGVGGAGAGGGAGGGGVGGAVGGGVSGAG</sequence>
<evidence type="ECO:0000313" key="5">
    <source>
        <dbReference type="Proteomes" id="UP000270094"/>
    </source>
</evidence>
<dbReference type="InterPro" id="IPR002486">
    <property type="entry name" value="Col_cuticle_N"/>
</dbReference>
<evidence type="ECO:0000313" key="4">
    <source>
        <dbReference type="EMBL" id="VDM77358.1"/>
    </source>
</evidence>
<keyword evidence="2" id="KW-0472">Membrane</keyword>
<name>A0A3P7LDV7_STRVU</name>
<proteinExistence type="predicted"/>
<reference evidence="4 5" key="1">
    <citation type="submission" date="2018-11" db="EMBL/GenBank/DDBJ databases">
        <authorList>
            <consortium name="Pathogen Informatics"/>
        </authorList>
    </citation>
    <scope>NUCLEOTIDE SEQUENCE [LARGE SCALE GENOMIC DNA]</scope>
</reference>
<feature type="non-terminal residue" evidence="4">
    <location>
        <position position="150"/>
    </location>
</feature>
<feature type="transmembrane region" description="Helical" evidence="2">
    <location>
        <begin position="12"/>
        <end position="36"/>
    </location>
</feature>
<dbReference type="EMBL" id="UYYB01099014">
    <property type="protein sequence ID" value="VDM77358.1"/>
    <property type="molecule type" value="Genomic_DNA"/>
</dbReference>
<organism evidence="4 5">
    <name type="scientific">Strongylus vulgaris</name>
    <name type="common">Blood worm</name>
    <dbReference type="NCBI Taxonomy" id="40348"/>
    <lineage>
        <taxon>Eukaryota</taxon>
        <taxon>Metazoa</taxon>
        <taxon>Ecdysozoa</taxon>
        <taxon>Nematoda</taxon>
        <taxon>Chromadorea</taxon>
        <taxon>Rhabditida</taxon>
        <taxon>Rhabditina</taxon>
        <taxon>Rhabditomorpha</taxon>
        <taxon>Strongyloidea</taxon>
        <taxon>Strongylidae</taxon>
        <taxon>Strongylus</taxon>
    </lineage>
</organism>
<accession>A0A3P7LDV7</accession>
<keyword evidence="2" id="KW-0812">Transmembrane</keyword>
<dbReference type="Pfam" id="PF01484">
    <property type="entry name" value="Col_cuticle_N"/>
    <property type="match status" value="1"/>
</dbReference>
<evidence type="ECO:0000256" key="1">
    <source>
        <dbReference type="ARBA" id="ARBA00022737"/>
    </source>
</evidence>
<evidence type="ECO:0000256" key="2">
    <source>
        <dbReference type="SAM" id="Phobius"/>
    </source>
</evidence>
<protein>
    <recommendedName>
        <fullName evidence="3">Nematode cuticle collagen N-terminal domain-containing protein</fullName>
    </recommendedName>
</protein>